<dbReference type="Gramene" id="ERM99472">
    <property type="protein sequence ID" value="ERM99472"/>
    <property type="gene ID" value="AMTR_s00131p00119200"/>
</dbReference>
<evidence type="ECO:0000256" key="3">
    <source>
        <dbReference type="SAM" id="MobiDB-lite"/>
    </source>
</evidence>
<evidence type="ECO:0000256" key="2">
    <source>
        <dbReference type="RuleBase" id="RU369065"/>
    </source>
</evidence>
<dbReference type="HOGENOM" id="CLU_051749_1_1_1"/>
<comment type="function">
    <text evidence="2">Repressor of jasmonate responses.</text>
</comment>
<dbReference type="OrthoDB" id="1937734at2759"/>
<dbReference type="GO" id="GO:0009611">
    <property type="term" value="P:response to wounding"/>
    <property type="evidence" value="ECO:0000318"/>
    <property type="project" value="GO_Central"/>
</dbReference>
<organism evidence="5 6">
    <name type="scientific">Amborella trichopoda</name>
    <dbReference type="NCBI Taxonomy" id="13333"/>
    <lineage>
        <taxon>Eukaryota</taxon>
        <taxon>Viridiplantae</taxon>
        <taxon>Streptophyta</taxon>
        <taxon>Embryophyta</taxon>
        <taxon>Tracheophyta</taxon>
        <taxon>Spermatophyta</taxon>
        <taxon>Magnoliopsida</taxon>
        <taxon>Amborellales</taxon>
        <taxon>Amborellaceae</taxon>
        <taxon>Amborella</taxon>
    </lineage>
</organism>
<comment type="subcellular location">
    <subcellularLocation>
        <location evidence="2">Nucleus</location>
    </subcellularLocation>
</comment>
<evidence type="ECO:0000259" key="4">
    <source>
        <dbReference type="PROSITE" id="PS51320"/>
    </source>
</evidence>
<dbReference type="eggNOG" id="ENOG502RIU4">
    <property type="taxonomic scope" value="Eukaryota"/>
</dbReference>
<dbReference type="InterPro" id="IPR018467">
    <property type="entry name" value="CCT_CS"/>
</dbReference>
<dbReference type="PROSITE" id="PS51320">
    <property type="entry name" value="TIFY"/>
    <property type="match status" value="1"/>
</dbReference>
<dbReference type="Pfam" id="PF09425">
    <property type="entry name" value="Jas_motif"/>
    <property type="match status" value="1"/>
</dbReference>
<feature type="region of interest" description="Disordered" evidence="3">
    <location>
        <begin position="80"/>
        <end position="101"/>
    </location>
</feature>
<gene>
    <name evidence="5" type="ORF">AMTR_s00131p00119200</name>
</gene>
<accession>W1NV33</accession>
<evidence type="ECO:0000256" key="1">
    <source>
        <dbReference type="ARBA" id="ARBA00008614"/>
    </source>
</evidence>
<protein>
    <recommendedName>
        <fullName evidence="2">Protein TIFY</fullName>
    </recommendedName>
    <alternativeName>
        <fullName evidence="2">Jasmonate ZIM domain-containing protein</fullName>
    </alternativeName>
</protein>
<dbReference type="KEGG" id="atr:18427508"/>
<comment type="domain">
    <text evidence="2">The jas domain is required for interaction with COI1.</text>
</comment>
<evidence type="ECO:0000313" key="6">
    <source>
        <dbReference type="Proteomes" id="UP000017836"/>
    </source>
</evidence>
<dbReference type="GO" id="GO:2000022">
    <property type="term" value="P:regulation of jasmonic acid mediated signaling pathway"/>
    <property type="evidence" value="ECO:0000318"/>
    <property type="project" value="GO_Central"/>
</dbReference>
<dbReference type="GO" id="GO:0031347">
    <property type="term" value="P:regulation of defense response"/>
    <property type="evidence" value="ECO:0000318"/>
    <property type="project" value="GO_Central"/>
</dbReference>
<keyword evidence="2" id="KW-0539">Nucleus</keyword>
<sequence length="233" mass="25131">MRTAGISSERGSSFACTCNRLSKYMREKGSLPELSLGIAGFHDGRAKSNSHLAIFPTYSLSKKEVSDNFSGIKSMDLFPQQSGFGPTLPTNKPNSGSSTSTDFRSIAEQRKAQMTIFYDGKMVLIDDVSAEKAKIIMLMAANGAGCPQNSGSVPLPANTSSSNHRSSVSSKNFSDMPMARKASLQRFLEKRKDRIKSTAPFPPKPVVKSAEKPAWLDNSLGPQAALNPLGLHL</sequence>
<comment type="similarity">
    <text evidence="1 2">Belongs to the TIFY/JAZ family.</text>
</comment>
<dbReference type="EMBL" id="KI395019">
    <property type="protein sequence ID" value="ERM99472.1"/>
    <property type="molecule type" value="Genomic_DNA"/>
</dbReference>
<dbReference type="OMA" id="MSCAVEP"/>
<feature type="domain" description="Tify" evidence="4">
    <location>
        <begin position="107"/>
        <end position="142"/>
    </location>
</feature>
<name>W1NV33_AMBTC</name>
<dbReference type="Proteomes" id="UP000017836">
    <property type="component" value="Unassembled WGS sequence"/>
</dbReference>
<reference evidence="6" key="1">
    <citation type="journal article" date="2013" name="Science">
        <title>The Amborella genome and the evolution of flowering plants.</title>
        <authorList>
            <consortium name="Amborella Genome Project"/>
        </authorList>
    </citation>
    <scope>NUCLEOTIDE SEQUENCE [LARGE SCALE GENOMIC DNA]</scope>
</reference>
<keyword evidence="6" id="KW-1185">Reference proteome</keyword>
<keyword evidence="2" id="KW-1184">Jasmonic acid signaling pathway</keyword>
<proteinExistence type="inferred from homology"/>
<dbReference type="Pfam" id="PF06200">
    <property type="entry name" value="tify"/>
    <property type="match status" value="1"/>
</dbReference>
<feature type="region of interest" description="Disordered" evidence="3">
    <location>
        <begin position="151"/>
        <end position="175"/>
    </location>
</feature>
<feature type="compositionally biased region" description="Low complexity" evidence="3">
    <location>
        <begin position="158"/>
        <end position="174"/>
    </location>
</feature>
<dbReference type="InterPro" id="IPR010399">
    <property type="entry name" value="Tify_dom"/>
</dbReference>
<evidence type="ECO:0000313" key="5">
    <source>
        <dbReference type="EMBL" id="ERM99472.1"/>
    </source>
</evidence>
<dbReference type="STRING" id="13333.W1NV33"/>
<dbReference type="AlphaFoldDB" id="W1NV33"/>
<dbReference type="GO" id="GO:0005634">
    <property type="term" value="C:nucleus"/>
    <property type="evidence" value="ECO:0000318"/>
    <property type="project" value="GO_Central"/>
</dbReference>
<dbReference type="PANTHER" id="PTHR33077">
    <property type="entry name" value="PROTEIN TIFY 4A-RELATED-RELATED"/>
    <property type="match status" value="1"/>
</dbReference>
<dbReference type="SMART" id="SM00979">
    <property type="entry name" value="TIFY"/>
    <property type="match status" value="1"/>
</dbReference>
<dbReference type="InterPro" id="IPR040390">
    <property type="entry name" value="TIFY/JAZ"/>
</dbReference>
<dbReference type="PANTHER" id="PTHR33077:SF52">
    <property type="entry name" value="PROTEIN TIFY 11D"/>
    <property type="match status" value="1"/>
</dbReference>